<evidence type="ECO:0000313" key="1">
    <source>
        <dbReference type="EMBL" id="AXL21322.1"/>
    </source>
</evidence>
<evidence type="ECO:0008006" key="3">
    <source>
        <dbReference type="Google" id="ProtNLM"/>
    </source>
</evidence>
<keyword evidence="2" id="KW-1185">Reference proteome</keyword>
<dbReference type="EMBL" id="CP029462">
    <property type="protein sequence ID" value="AXL21322.1"/>
    <property type="molecule type" value="Genomic_DNA"/>
</dbReference>
<dbReference type="Proteomes" id="UP000254337">
    <property type="component" value="Chromosome"/>
</dbReference>
<proteinExistence type="predicted"/>
<reference evidence="1 2" key="1">
    <citation type="submission" date="2018-05" db="EMBL/GenBank/DDBJ databases">
        <title>Complete genome sequence of Megasphaera sp. AJH120T, isolated from the ceca of a chicken.</title>
        <authorList>
            <person name="Maki J."/>
            <person name="Looft T."/>
        </authorList>
    </citation>
    <scope>NUCLEOTIDE SEQUENCE [LARGE SCALE GENOMIC DNA]</scope>
    <source>
        <strain evidence="1 2">AJH120</strain>
    </source>
</reference>
<dbReference type="OrthoDB" id="1623507at2"/>
<name>A0A346AZM9_9FIRM</name>
<gene>
    <name evidence="1" type="ORF">DKB62_06980</name>
</gene>
<protein>
    <recommendedName>
        <fullName evidence="3">DUF2953 domain-containing protein</fullName>
    </recommendedName>
</protein>
<dbReference type="KEGG" id="meg:DKB62_06980"/>
<dbReference type="AlphaFoldDB" id="A0A346AZM9"/>
<organism evidence="1 2">
    <name type="scientific">Megasphaera stantonii</name>
    <dbReference type="NCBI Taxonomy" id="2144175"/>
    <lineage>
        <taxon>Bacteria</taxon>
        <taxon>Bacillati</taxon>
        <taxon>Bacillota</taxon>
        <taxon>Negativicutes</taxon>
        <taxon>Veillonellales</taxon>
        <taxon>Veillonellaceae</taxon>
        <taxon>Megasphaera</taxon>
    </lineage>
</organism>
<sequence>MGIVVITAAAVLCAAAVLFIPFTYHVSIRTGRPFRLCVRAGWFGRALAATWDYTWGQRPVSSVYIGWKRQAGPPPDLSEDTSEKGADQAAEAVRQQAETDSAVTYESLKREDDGNAPKAAGFHWKPLVFNRDFAAAFFCWLGRILHHSRVRSLDIRGVIGLGQPHETGLLAGALYAVVPDAIGGLRFDYLEERYDSTIRGSGTLYPAALLWYSALFIASRPVRRLIAGWHASKRGEHHGQHDKKQSGNDL</sequence>
<dbReference type="RefSeq" id="WP_107196020.1">
    <property type="nucleotide sequence ID" value="NZ_CP029462.1"/>
</dbReference>
<accession>A0A346AZM9</accession>
<evidence type="ECO:0000313" key="2">
    <source>
        <dbReference type="Proteomes" id="UP000254337"/>
    </source>
</evidence>